<gene>
    <name evidence="1" type="ORF">R7226_31570</name>
</gene>
<reference evidence="1 2" key="2">
    <citation type="submission" date="2023-10" db="EMBL/GenBank/DDBJ databases">
        <authorList>
            <person name="Han X.F."/>
        </authorList>
    </citation>
    <scope>NUCLEOTIDE SEQUENCE [LARGE SCALE GENOMIC DNA]</scope>
    <source>
        <strain evidence="1 2">KCTC 39840</strain>
    </source>
</reference>
<dbReference type="RefSeq" id="WP_318601538.1">
    <property type="nucleotide sequence ID" value="NZ_JAWSTH010000246.1"/>
</dbReference>
<dbReference type="Proteomes" id="UP001284601">
    <property type="component" value="Unassembled WGS sequence"/>
</dbReference>
<feature type="non-terminal residue" evidence="1">
    <location>
        <position position="173"/>
    </location>
</feature>
<name>A0ABU4I040_9ACTN</name>
<sequence length="173" mass="17363">RVGKSLGAENVTGGGILRSGLVAAGMEPAVQPANQQGRVITEPQSSTGKLVETLTPYIEGMAMGAPETAGWRAAAIGAAPSWLSENTIGQYLIKGGVGAGRSVASQAGSNVAGNLANADYDANKGYMDWLGNVTGGTVLDTALGLGLDVGIKAAANVLPIGDVKLSNLSRDAR</sequence>
<dbReference type="EMBL" id="JAWSTH010000246">
    <property type="protein sequence ID" value="MDW5598941.1"/>
    <property type="molecule type" value="Genomic_DNA"/>
</dbReference>
<proteinExistence type="predicted"/>
<feature type="non-terminal residue" evidence="1">
    <location>
        <position position="1"/>
    </location>
</feature>
<comment type="caution">
    <text evidence="1">The sequence shown here is derived from an EMBL/GenBank/DDBJ whole genome shotgun (WGS) entry which is preliminary data.</text>
</comment>
<organism evidence="1 2">
    <name type="scientific">Conexibacter stalactiti</name>
    <dbReference type="NCBI Taxonomy" id="1940611"/>
    <lineage>
        <taxon>Bacteria</taxon>
        <taxon>Bacillati</taxon>
        <taxon>Actinomycetota</taxon>
        <taxon>Thermoleophilia</taxon>
        <taxon>Solirubrobacterales</taxon>
        <taxon>Conexibacteraceae</taxon>
        <taxon>Conexibacter</taxon>
    </lineage>
</organism>
<evidence type="ECO:0000313" key="1">
    <source>
        <dbReference type="EMBL" id="MDW5598941.1"/>
    </source>
</evidence>
<accession>A0ABU4I040</accession>
<reference evidence="2" key="1">
    <citation type="submission" date="2023-07" db="EMBL/GenBank/DDBJ databases">
        <title>Conexibacter stalactiti sp. nov., isolated from stalactites in a lava cave and emended description of the genus Conexibacter.</title>
        <authorList>
            <person name="Lee S.D."/>
        </authorList>
    </citation>
    <scope>NUCLEOTIDE SEQUENCE [LARGE SCALE GENOMIC DNA]</scope>
    <source>
        <strain evidence="2">KCTC 39840</strain>
    </source>
</reference>
<keyword evidence="2" id="KW-1185">Reference proteome</keyword>
<evidence type="ECO:0000313" key="2">
    <source>
        <dbReference type="Proteomes" id="UP001284601"/>
    </source>
</evidence>
<protein>
    <submittedName>
        <fullName evidence="1">Uncharacterized protein</fullName>
    </submittedName>
</protein>